<feature type="region of interest" description="Disordered" evidence="6">
    <location>
        <begin position="1"/>
        <end position="58"/>
    </location>
</feature>
<dbReference type="KEGG" id="panu:101024740"/>
<keyword evidence="8" id="KW-1185">Reference proteome</keyword>
<dbReference type="OMA" id="QISAEIH"/>
<keyword evidence="4" id="KW-0963">Cytoplasm</keyword>
<evidence type="ECO:0000256" key="6">
    <source>
        <dbReference type="SAM" id="MobiDB-lite"/>
    </source>
</evidence>
<proteinExistence type="inferred from homology"/>
<dbReference type="GO" id="GO:0005085">
    <property type="term" value="F:guanyl-nucleotide exchange factor activity"/>
    <property type="evidence" value="ECO:0007669"/>
    <property type="project" value="UniProtKB-UniRule"/>
</dbReference>
<reference evidence="7" key="2">
    <citation type="submission" date="2025-08" db="UniProtKB">
        <authorList>
            <consortium name="Ensembl"/>
        </authorList>
    </citation>
    <scope>IDENTIFICATION</scope>
</reference>
<dbReference type="OrthoDB" id="446789at2759"/>
<keyword evidence="3 4" id="KW-0175">Coiled coil</keyword>
<accession>A0A2I3N9T5</accession>
<dbReference type="GO" id="GO:0017124">
    <property type="term" value="F:SH3 domain binding"/>
    <property type="evidence" value="ECO:0007669"/>
    <property type="project" value="UniProtKB-UniRule"/>
</dbReference>
<gene>
    <name evidence="7" type="primary">SH3BP5L</name>
</gene>
<dbReference type="Pfam" id="PF05276">
    <property type="entry name" value="SH3BP5"/>
    <property type="match status" value="1"/>
</dbReference>
<dbReference type="PANTHER" id="PTHR19423">
    <property type="entry name" value="SH3 DOMAIN-BINDING PROTEIN 5"/>
    <property type="match status" value="1"/>
</dbReference>
<dbReference type="Bgee" id="ENSPANG00000004751">
    <property type="expression patterns" value="Expressed in amygdala and 66 other cell types or tissues"/>
</dbReference>
<dbReference type="GeneID" id="101024740"/>
<feature type="region of interest" description="Disordered" evidence="6">
    <location>
        <begin position="273"/>
        <end position="332"/>
    </location>
</feature>
<comment type="similarity">
    <text evidence="1 4">Belongs to the SH3BP5 family.</text>
</comment>
<dbReference type="GO" id="GO:0004860">
    <property type="term" value="F:protein kinase inhibitor activity"/>
    <property type="evidence" value="ECO:0007669"/>
    <property type="project" value="TreeGrafter"/>
</dbReference>
<dbReference type="GO" id="GO:0035556">
    <property type="term" value="P:intracellular signal transduction"/>
    <property type="evidence" value="ECO:0007669"/>
    <property type="project" value="UniProtKB-UniRule"/>
</dbReference>
<comment type="subunit">
    <text evidence="4">Interacts with GDP-bound and nucleotide-free forms of RAB11A.</text>
</comment>
<dbReference type="InterPro" id="IPR007940">
    <property type="entry name" value="SH3BP5"/>
</dbReference>
<feature type="coiled-coil region" evidence="5">
    <location>
        <begin position="173"/>
        <end position="270"/>
    </location>
</feature>
<evidence type="ECO:0000256" key="2">
    <source>
        <dbReference type="ARBA" id="ARBA00022658"/>
    </source>
</evidence>
<dbReference type="CTD" id="80851"/>
<comment type="function">
    <text evidence="4">Functions as guanine nucleotide exchange factor (GEF) for RAB11A.</text>
</comment>
<protein>
    <recommendedName>
        <fullName evidence="4">SH3 domain-binding protein 5</fullName>
        <shortName evidence="4">SH3BP-5</shortName>
    </recommendedName>
</protein>
<dbReference type="Proteomes" id="UP000028761">
    <property type="component" value="Chromosome 1"/>
</dbReference>
<organism evidence="7 8">
    <name type="scientific">Papio anubis</name>
    <name type="common">Olive baboon</name>
    <dbReference type="NCBI Taxonomy" id="9555"/>
    <lineage>
        <taxon>Eukaryota</taxon>
        <taxon>Metazoa</taxon>
        <taxon>Chordata</taxon>
        <taxon>Craniata</taxon>
        <taxon>Vertebrata</taxon>
        <taxon>Euteleostomi</taxon>
        <taxon>Mammalia</taxon>
        <taxon>Eutheria</taxon>
        <taxon>Euarchontoglires</taxon>
        <taxon>Primates</taxon>
        <taxon>Haplorrhini</taxon>
        <taxon>Catarrhini</taxon>
        <taxon>Cercopithecidae</taxon>
        <taxon>Cercopithecinae</taxon>
        <taxon>Papio</taxon>
    </lineage>
</organism>
<evidence type="ECO:0000313" key="8">
    <source>
        <dbReference type="Proteomes" id="UP000028761"/>
    </source>
</evidence>
<feature type="compositionally biased region" description="Basic residues" evidence="6">
    <location>
        <begin position="384"/>
        <end position="393"/>
    </location>
</feature>
<evidence type="ECO:0000256" key="4">
    <source>
        <dbReference type="RuleBase" id="RU369054"/>
    </source>
</evidence>
<feature type="compositionally biased region" description="Basic and acidic residues" evidence="6">
    <location>
        <begin position="18"/>
        <end position="28"/>
    </location>
</feature>
<feature type="compositionally biased region" description="Acidic residues" evidence="6">
    <location>
        <begin position="297"/>
        <end position="306"/>
    </location>
</feature>
<sequence>MAELRQVPGGRETPQGELRPEVAEDEVPRSPVAEEPGGGGSSSSEAKLSPREEEELDPRIQEELEHLNQASEEINQVELQLDEARTTYRRILQESARKLNTQGSHLGSCIEKARPYYEARRLAKEAQQETQKAALRYERAVSMHNAAREMVFVAEQGVMADKNRLDPTWQEMLNHATCKVNEAEEERLRGEREHQRVTRLCQQAEARVQALQKTLRRAIGKSRPYFELKAQFSQILEEHKAKVTELEQQVAQAKTRYSVALRNLEQISEQIHARRRGGLPPHPLGPRRSSPVGAEAGPEDIEDGDSGIEGAEGAGLEEGSSLGPGPAPDTDTLSLLSLRTVASDLQKCDSVEHLRGLSDHVSLDGQELGTRSGGRRGSDGGVRGGRHQRSVSL</sequence>
<evidence type="ECO:0000256" key="5">
    <source>
        <dbReference type="SAM" id="Coils"/>
    </source>
</evidence>
<comment type="domain">
    <text evidence="4">The N-terminal half of the protein mediates interaction with RAB11A and functions as guanine nucleotide exchange factor. Four long alpha-helices (interrupted by a central kink) assemble into coiled coils, giving rise to a 'V' shape.</text>
</comment>
<evidence type="ECO:0000313" key="7">
    <source>
        <dbReference type="Ensembl" id="ENSPANP00000044775.2"/>
    </source>
</evidence>
<reference evidence="7" key="3">
    <citation type="submission" date="2025-09" db="UniProtKB">
        <authorList>
            <consortium name="Ensembl"/>
        </authorList>
    </citation>
    <scope>IDENTIFICATION</scope>
</reference>
<dbReference type="AlphaFoldDB" id="A0A2I3N9T5"/>
<keyword evidence="2 4" id="KW-0344">Guanine-nucleotide releasing factor</keyword>
<feature type="compositionally biased region" description="Low complexity" evidence="6">
    <location>
        <begin position="317"/>
        <end position="332"/>
    </location>
</feature>
<feature type="region of interest" description="Disordered" evidence="6">
    <location>
        <begin position="364"/>
        <end position="393"/>
    </location>
</feature>
<feature type="coiled-coil region" evidence="5">
    <location>
        <begin position="60"/>
        <end position="94"/>
    </location>
</feature>
<dbReference type="GeneTree" id="ENSGT00390000018500"/>
<name>A0A2I3N9T5_PAPAN</name>
<dbReference type="PANTHER" id="PTHR19423:SF8">
    <property type="entry name" value="SH3 DOMAIN-BINDING PROTEIN 5-LIKE"/>
    <property type="match status" value="1"/>
</dbReference>
<dbReference type="GO" id="GO:0005737">
    <property type="term" value="C:cytoplasm"/>
    <property type="evidence" value="ECO:0007669"/>
    <property type="project" value="UniProtKB-SubCell"/>
</dbReference>
<evidence type="ECO:0000256" key="3">
    <source>
        <dbReference type="ARBA" id="ARBA00023054"/>
    </source>
</evidence>
<evidence type="ECO:0000256" key="1">
    <source>
        <dbReference type="ARBA" id="ARBA00007796"/>
    </source>
</evidence>
<dbReference type="ExpressionAtlas" id="A0A2I3N9T5">
    <property type="expression patterns" value="baseline"/>
</dbReference>
<comment type="subcellular location">
    <subcellularLocation>
        <location evidence="4">Cytoplasm</location>
    </subcellularLocation>
    <text evidence="4">Colocalizes with RAB11A on cytoplasmic vesicle membranes.</text>
</comment>
<reference evidence="7 8" key="1">
    <citation type="submission" date="2012-03" db="EMBL/GenBank/DDBJ databases">
        <title>Whole Genome Assembly of Papio anubis.</title>
        <authorList>
            <person name="Liu Y.L."/>
            <person name="Abraham K.A."/>
            <person name="Akbar H.A."/>
            <person name="Ali S.A."/>
            <person name="Anosike U.A."/>
            <person name="Aqrawi P.A."/>
            <person name="Arias F.A."/>
            <person name="Attaway T.A."/>
            <person name="Awwad R.A."/>
            <person name="Babu C.B."/>
            <person name="Bandaranaike D.B."/>
            <person name="Battles P.B."/>
            <person name="Bell A.B."/>
            <person name="Beltran B.B."/>
            <person name="Berhane-Mersha D.B."/>
            <person name="Bess C.B."/>
            <person name="Bickham C.B."/>
            <person name="Bolden T.B."/>
            <person name="Carter K.C."/>
            <person name="Chau D.C."/>
            <person name="Chavez A.C."/>
            <person name="Clerc-Blankenburg K.C."/>
            <person name="Coyle M.C."/>
            <person name="Dao M.D."/>
            <person name="Davila M.L.D."/>
            <person name="Davy-Carroll L.D."/>
            <person name="Denson S.D."/>
            <person name="Dinh H.D."/>
            <person name="Fernandez S.F."/>
            <person name="Fernando P.F."/>
            <person name="Forbes L.F."/>
            <person name="Francis C.F."/>
            <person name="Francisco L.F."/>
            <person name="Fu Q.F."/>
            <person name="Garcia-Iii R.G."/>
            <person name="Garrett T.G."/>
            <person name="Gross S.G."/>
            <person name="Gubbala S.G."/>
            <person name="Hirani K.H."/>
            <person name="Hogues M.H."/>
            <person name="Hollins B.H."/>
            <person name="Jackson L.J."/>
            <person name="Javaid M.J."/>
            <person name="Jhangiani S.J."/>
            <person name="Johnson A.J."/>
            <person name="Johnson B.J."/>
            <person name="Jones J.J."/>
            <person name="Joshi V.J."/>
            <person name="Kalu J.K."/>
            <person name="Khan N.K."/>
            <person name="Korchina V.K."/>
            <person name="Kovar C.K."/>
            <person name="Lago L.L."/>
            <person name="Lara F.L."/>
            <person name="Le T.-K.L."/>
            <person name="Lee S.L."/>
            <person name="Legall-Iii F.L."/>
            <person name="Lemon S.L."/>
            <person name="Liu J.L."/>
            <person name="Liu Y.-S.L."/>
            <person name="Liyanage D.L."/>
            <person name="Lopez J.L."/>
            <person name="Lorensuhewa L.L."/>
            <person name="Mata R.M."/>
            <person name="Mathew T.M."/>
            <person name="Mercado C.M."/>
            <person name="Mercado I.M."/>
            <person name="Morales K.M."/>
            <person name="Morgan M.M."/>
            <person name="Munidasa M.M."/>
            <person name="Ngo D.N."/>
            <person name="Nguyen L.N."/>
            <person name="Nguyen T.N."/>
            <person name="Nguyen N.N."/>
            <person name="Obregon M.O."/>
            <person name="Okwuonu G.O."/>
            <person name="Ongeri F.O."/>
            <person name="Onwere C.O."/>
            <person name="Osifeso I.O."/>
            <person name="Parra A.P."/>
            <person name="Patil S.P."/>
            <person name="Perez A.P."/>
            <person name="Perez Y.P."/>
            <person name="Pham C.P."/>
            <person name="Pu L.-L.P."/>
            <person name="Puazo M.P."/>
            <person name="Quiroz J.Q."/>
            <person name="Rouhana J.R."/>
            <person name="Ruiz M.R."/>
            <person name="Ruiz S.-J.R."/>
            <person name="Saada N.S."/>
            <person name="Santibanez J.S."/>
            <person name="Scheel M.S."/>
            <person name="Schneider B.S."/>
            <person name="Simmons D.S."/>
            <person name="Sisson I.S."/>
            <person name="Tang L.-Y.T."/>
            <person name="Thornton R.T."/>
            <person name="Tisius J.T."/>
            <person name="Toledanes G.T."/>
            <person name="Trejos Z.T."/>
            <person name="Usmani K.U."/>
            <person name="Varghese R.V."/>
            <person name="Vattathil S.V."/>
            <person name="Vee V.V."/>
            <person name="Walker D.W."/>
            <person name="Weissenberger G.W."/>
            <person name="White C.W."/>
            <person name="Williams A.W."/>
            <person name="Woodworth J.W."/>
            <person name="Wright R.W."/>
            <person name="Zhu Y.Z."/>
            <person name="Han Y.H."/>
            <person name="Newsham I.N."/>
            <person name="Nazareth L.N."/>
            <person name="Worley K.W."/>
            <person name="Muzny D.M."/>
            <person name="Rogers J.R."/>
            <person name="Gibbs R.G."/>
        </authorList>
    </citation>
    <scope>NUCLEOTIDE SEQUENCE [LARGE SCALE GENOMIC DNA]</scope>
</reference>
<dbReference type="RefSeq" id="XP_003893676.1">
    <property type="nucleotide sequence ID" value="XM_003893627.5"/>
</dbReference>
<dbReference type="Ensembl" id="ENSPANT00000033449.2">
    <property type="protein sequence ID" value="ENSPANP00000044775.2"/>
    <property type="gene ID" value="ENSPANG00000004751.3"/>
</dbReference>